<dbReference type="GO" id="GO:0055085">
    <property type="term" value="P:transmembrane transport"/>
    <property type="evidence" value="ECO:0007669"/>
    <property type="project" value="InterPro"/>
</dbReference>
<keyword evidence="1" id="KW-0472">Membrane</keyword>
<evidence type="ECO:0000313" key="3">
    <source>
        <dbReference type="Proteomes" id="UP000034881"/>
    </source>
</evidence>
<name>A0A0G0QPK1_9BACT</name>
<evidence type="ECO:0000313" key="2">
    <source>
        <dbReference type="EMBL" id="KKR42354.1"/>
    </source>
</evidence>
<dbReference type="Proteomes" id="UP000034881">
    <property type="component" value="Unassembled WGS sequence"/>
</dbReference>
<evidence type="ECO:0000256" key="1">
    <source>
        <dbReference type="SAM" id="Phobius"/>
    </source>
</evidence>
<protein>
    <submittedName>
        <fullName evidence="2">Uncharacterized protein</fullName>
    </submittedName>
</protein>
<feature type="transmembrane region" description="Helical" evidence="1">
    <location>
        <begin position="85"/>
        <end position="102"/>
    </location>
</feature>
<feature type="transmembrane region" description="Helical" evidence="1">
    <location>
        <begin position="12"/>
        <end position="29"/>
    </location>
</feature>
<proteinExistence type="predicted"/>
<feature type="transmembrane region" description="Helical" evidence="1">
    <location>
        <begin position="169"/>
        <end position="190"/>
    </location>
</feature>
<gene>
    <name evidence="2" type="ORF">UT77_C0002G0007</name>
</gene>
<dbReference type="AlphaFoldDB" id="A0A0G0QPK1"/>
<keyword evidence="1" id="KW-0812">Transmembrane</keyword>
<feature type="transmembrane region" description="Helical" evidence="1">
    <location>
        <begin position="61"/>
        <end position="79"/>
    </location>
</feature>
<reference evidence="2 3" key="1">
    <citation type="journal article" date="2015" name="Nature">
        <title>rRNA introns, odd ribosomes, and small enigmatic genomes across a large radiation of phyla.</title>
        <authorList>
            <person name="Brown C.T."/>
            <person name="Hug L.A."/>
            <person name="Thomas B.C."/>
            <person name="Sharon I."/>
            <person name="Castelle C.J."/>
            <person name="Singh A."/>
            <person name="Wilkins M.J."/>
            <person name="Williams K.H."/>
            <person name="Banfield J.F."/>
        </authorList>
    </citation>
    <scope>NUCLEOTIDE SEQUENCE [LARGE SCALE GENOMIC DNA]</scope>
</reference>
<feature type="transmembrane region" description="Helical" evidence="1">
    <location>
        <begin position="109"/>
        <end position="130"/>
    </location>
</feature>
<dbReference type="EMBL" id="LBYB01000002">
    <property type="protein sequence ID" value="KKR42354.1"/>
    <property type="molecule type" value="Genomic_DNA"/>
</dbReference>
<sequence>MNTLSKYITKYFHSMYYVAISVLTVVVVVESIGRGFPVNVVVAVLTASVLDVAIKRLWLKSAPAIPLSAIISGLIVGMVSVNAPVLGTLIATVLAILSKFIIRWKGSHIFNPAVFGVVITQVLNPAAHGAAVHGSSQIMEGFGPGGLAVSMWLVPLLLFASFRARKQWVSIPFLITSALLFYFTGLANLTSLNSQGIFKFLEVLPYYFAFIIVSEPKTSPWVKKEQIIFGIGVATVSVLPLLLFGFYSHVIALVALLLGNLIYATYRLKNRD</sequence>
<keyword evidence="1" id="KW-1133">Transmembrane helix</keyword>
<organism evidence="2 3">
    <name type="scientific">Candidatus Daviesbacteria bacterium GW2011_GWC2_40_12</name>
    <dbReference type="NCBI Taxonomy" id="1618431"/>
    <lineage>
        <taxon>Bacteria</taxon>
        <taxon>Candidatus Daviesiibacteriota</taxon>
    </lineage>
</organism>
<accession>A0A0G0QPK1</accession>
<dbReference type="GO" id="GO:0016020">
    <property type="term" value="C:membrane"/>
    <property type="evidence" value="ECO:0007669"/>
    <property type="project" value="InterPro"/>
</dbReference>
<comment type="caution">
    <text evidence="2">The sequence shown here is derived from an EMBL/GenBank/DDBJ whole genome shotgun (WGS) entry which is preliminary data.</text>
</comment>
<feature type="transmembrane region" description="Helical" evidence="1">
    <location>
        <begin position="250"/>
        <end position="266"/>
    </location>
</feature>
<feature type="transmembrane region" description="Helical" evidence="1">
    <location>
        <begin position="142"/>
        <end position="162"/>
    </location>
</feature>